<dbReference type="InterPro" id="IPR020616">
    <property type="entry name" value="Thiolase_N"/>
</dbReference>
<dbReference type="InterPro" id="IPR020613">
    <property type="entry name" value="Thiolase_CS"/>
</dbReference>
<dbReference type="InterPro" id="IPR055140">
    <property type="entry name" value="Thiolase_C_2"/>
</dbReference>
<dbReference type="GO" id="GO:0006869">
    <property type="term" value="P:lipid transport"/>
    <property type="evidence" value="ECO:0007669"/>
    <property type="project" value="UniProtKB-KW"/>
</dbReference>
<name>A0A139AEL1_GONPJ</name>
<keyword evidence="4" id="KW-0445">Lipid transport</keyword>
<keyword evidence="3" id="KW-0808">Transferase</keyword>
<dbReference type="Gene3D" id="3.40.47.10">
    <property type="match status" value="1"/>
</dbReference>
<dbReference type="STRING" id="1344416.A0A139AEL1"/>
<keyword evidence="5" id="KW-0446">Lipid-binding</keyword>
<evidence type="ECO:0000259" key="8">
    <source>
        <dbReference type="Pfam" id="PF22691"/>
    </source>
</evidence>
<evidence type="ECO:0000256" key="5">
    <source>
        <dbReference type="ARBA" id="ARBA00023121"/>
    </source>
</evidence>
<dbReference type="GO" id="GO:0016747">
    <property type="term" value="F:acyltransferase activity, transferring groups other than amino-acyl groups"/>
    <property type="evidence" value="ECO:0007669"/>
    <property type="project" value="InterPro"/>
</dbReference>
<keyword evidence="2" id="KW-0813">Transport</keyword>
<dbReference type="Pfam" id="PF22691">
    <property type="entry name" value="Thiolase_C_1"/>
    <property type="match status" value="1"/>
</dbReference>
<dbReference type="CDD" id="cd00829">
    <property type="entry name" value="SCP-x_thiolase"/>
    <property type="match status" value="1"/>
</dbReference>
<dbReference type="NCBIfam" id="NF006102">
    <property type="entry name" value="PRK08256.1"/>
    <property type="match status" value="1"/>
</dbReference>
<proteinExistence type="predicted"/>
<dbReference type="OMA" id="HVRRYLH"/>
<gene>
    <name evidence="9" type="ORF">M427DRAFT_112034</name>
</gene>
<evidence type="ECO:0000256" key="4">
    <source>
        <dbReference type="ARBA" id="ARBA00023055"/>
    </source>
</evidence>
<keyword evidence="10" id="KW-1185">Reference proteome</keyword>
<sequence>MSGKGRKVYVIGVGMTKFEKPGRRKGYDYPEFALEAATKALLDANLTYDAVEFAAVGYTVGDSTCGQRALYQLGMTQIPVINCQNACATGSSALTLARQSVESGLYDCALALGFEKMYPGTIREYWTDRIASGGYRTEAIKKTRGWDEKAPRTAQQFGSAGIEYMEKFGAQPIHMGMIAEKNHRHSALNPYSQFQDIHTLDQVMSSRKIFGPLTVLQCCPTSDGAGCAIVCSEEFVLKHNLAPQAVLIAAQAMATDSYQHIETLSSIDMAGAQMTRRAAEQAFKTAGITRDDVGAVELHDCFSANELISYDALGLCEPGKAHELVASGNATYGGKYVINPSGGLISKGHPLGATGLAQCTELTWQLRGWCGKRQVKDLRYAMQHNVGLAAGVCVVTIYTRPAFKNGEEKDTSKWQDPRKRFGYNPAVEARLVTKADIAKVVSKQGALPPSDIFAAGVEARL</sequence>
<dbReference type="PANTHER" id="PTHR42870:SF1">
    <property type="entry name" value="NON-SPECIFIC LIPID-TRANSFER PROTEIN-LIKE 2"/>
    <property type="match status" value="1"/>
</dbReference>
<accession>A0A139AEL1</accession>
<feature type="domain" description="Thiolase N-terminal" evidence="7">
    <location>
        <begin position="8"/>
        <end position="234"/>
    </location>
</feature>
<evidence type="ECO:0000259" key="7">
    <source>
        <dbReference type="Pfam" id="PF00108"/>
    </source>
</evidence>
<dbReference type="AlphaFoldDB" id="A0A139AEL1"/>
<dbReference type="Pfam" id="PF00108">
    <property type="entry name" value="Thiolase_N"/>
    <property type="match status" value="1"/>
</dbReference>
<dbReference type="EMBL" id="KQ965763">
    <property type="protein sequence ID" value="KXS15252.1"/>
    <property type="molecule type" value="Genomic_DNA"/>
</dbReference>
<protein>
    <recommendedName>
        <fullName evidence="1">propanoyl-CoA C-acyltransferase</fullName>
        <ecNumber evidence="1">2.3.1.176</ecNumber>
    </recommendedName>
    <alternativeName>
        <fullName evidence="6">Propanoyl-CoA C-acyltransferase</fullName>
    </alternativeName>
</protein>
<dbReference type="SUPFAM" id="SSF53901">
    <property type="entry name" value="Thiolase-like"/>
    <property type="match status" value="2"/>
</dbReference>
<evidence type="ECO:0000256" key="3">
    <source>
        <dbReference type="ARBA" id="ARBA00022679"/>
    </source>
</evidence>
<dbReference type="OrthoDB" id="542135at2759"/>
<evidence type="ECO:0000256" key="2">
    <source>
        <dbReference type="ARBA" id="ARBA00022448"/>
    </source>
</evidence>
<dbReference type="PROSITE" id="PS00737">
    <property type="entry name" value="THIOLASE_2"/>
    <property type="match status" value="1"/>
</dbReference>
<organism evidence="9 10">
    <name type="scientific">Gonapodya prolifera (strain JEL478)</name>
    <name type="common">Monoblepharis prolifera</name>
    <dbReference type="NCBI Taxonomy" id="1344416"/>
    <lineage>
        <taxon>Eukaryota</taxon>
        <taxon>Fungi</taxon>
        <taxon>Fungi incertae sedis</taxon>
        <taxon>Chytridiomycota</taxon>
        <taxon>Chytridiomycota incertae sedis</taxon>
        <taxon>Monoblepharidomycetes</taxon>
        <taxon>Monoblepharidales</taxon>
        <taxon>Gonapodyaceae</taxon>
        <taxon>Gonapodya</taxon>
    </lineage>
</organism>
<dbReference type="GO" id="GO:0008289">
    <property type="term" value="F:lipid binding"/>
    <property type="evidence" value="ECO:0007669"/>
    <property type="project" value="UniProtKB-KW"/>
</dbReference>
<evidence type="ECO:0000313" key="9">
    <source>
        <dbReference type="EMBL" id="KXS15252.1"/>
    </source>
</evidence>
<dbReference type="InterPro" id="IPR016039">
    <property type="entry name" value="Thiolase-like"/>
</dbReference>
<dbReference type="PANTHER" id="PTHR42870">
    <property type="entry name" value="ACETYL-COA C-ACETYLTRANSFERASE"/>
    <property type="match status" value="1"/>
</dbReference>
<feature type="domain" description="Thiolase C-terminal" evidence="8">
    <location>
        <begin position="264"/>
        <end position="399"/>
    </location>
</feature>
<reference evidence="9 10" key="1">
    <citation type="journal article" date="2015" name="Genome Biol. Evol.">
        <title>Phylogenomic analyses indicate that early fungi evolved digesting cell walls of algal ancestors of land plants.</title>
        <authorList>
            <person name="Chang Y."/>
            <person name="Wang S."/>
            <person name="Sekimoto S."/>
            <person name="Aerts A.L."/>
            <person name="Choi C."/>
            <person name="Clum A."/>
            <person name="LaButti K.M."/>
            <person name="Lindquist E.A."/>
            <person name="Yee Ngan C."/>
            <person name="Ohm R.A."/>
            <person name="Salamov A.A."/>
            <person name="Grigoriev I.V."/>
            <person name="Spatafora J.W."/>
            <person name="Berbee M.L."/>
        </authorList>
    </citation>
    <scope>NUCLEOTIDE SEQUENCE [LARGE SCALE GENOMIC DNA]</scope>
    <source>
        <strain evidence="9 10">JEL478</strain>
    </source>
</reference>
<evidence type="ECO:0000256" key="1">
    <source>
        <dbReference type="ARBA" id="ARBA00012352"/>
    </source>
</evidence>
<evidence type="ECO:0000313" key="10">
    <source>
        <dbReference type="Proteomes" id="UP000070544"/>
    </source>
</evidence>
<dbReference type="EC" id="2.3.1.176" evidence="1"/>
<dbReference type="Proteomes" id="UP000070544">
    <property type="component" value="Unassembled WGS sequence"/>
</dbReference>
<evidence type="ECO:0000256" key="6">
    <source>
        <dbReference type="ARBA" id="ARBA00032316"/>
    </source>
</evidence>